<evidence type="ECO:0000256" key="6">
    <source>
        <dbReference type="ARBA" id="ARBA00023136"/>
    </source>
</evidence>
<name>A0A5M3X154_9ACTN</name>
<comment type="similarity">
    <text evidence="2 7">Belongs to the DedA family.</text>
</comment>
<dbReference type="AlphaFoldDB" id="A0A5M3X154"/>
<dbReference type="RefSeq" id="WP_155357378.1">
    <property type="nucleotide sequence ID" value="NZ_BAAAHL010000030.1"/>
</dbReference>
<evidence type="ECO:0000256" key="4">
    <source>
        <dbReference type="ARBA" id="ARBA00022692"/>
    </source>
</evidence>
<evidence type="ECO:0000313" key="9">
    <source>
        <dbReference type="EMBL" id="GES12038.1"/>
    </source>
</evidence>
<evidence type="ECO:0000256" key="2">
    <source>
        <dbReference type="ARBA" id="ARBA00010792"/>
    </source>
</evidence>
<evidence type="ECO:0000256" key="3">
    <source>
        <dbReference type="ARBA" id="ARBA00022475"/>
    </source>
</evidence>
<organism evidence="9 10">
    <name type="scientific">Acrocarpospora macrocephala</name>
    <dbReference type="NCBI Taxonomy" id="150177"/>
    <lineage>
        <taxon>Bacteria</taxon>
        <taxon>Bacillati</taxon>
        <taxon>Actinomycetota</taxon>
        <taxon>Actinomycetes</taxon>
        <taxon>Streptosporangiales</taxon>
        <taxon>Streptosporangiaceae</taxon>
        <taxon>Acrocarpospora</taxon>
    </lineage>
</organism>
<dbReference type="Pfam" id="PF09335">
    <property type="entry name" value="VTT_dom"/>
    <property type="match status" value="1"/>
</dbReference>
<evidence type="ECO:0000256" key="1">
    <source>
        <dbReference type="ARBA" id="ARBA00004651"/>
    </source>
</evidence>
<evidence type="ECO:0000313" key="10">
    <source>
        <dbReference type="Proteomes" id="UP000331127"/>
    </source>
</evidence>
<keyword evidence="3 7" id="KW-1003">Cell membrane</keyword>
<feature type="transmembrane region" description="Helical" evidence="7">
    <location>
        <begin position="163"/>
        <end position="184"/>
    </location>
</feature>
<reference evidence="9 10" key="1">
    <citation type="submission" date="2019-10" db="EMBL/GenBank/DDBJ databases">
        <title>Whole genome shotgun sequence of Acrocarpospora macrocephala NBRC 16266.</title>
        <authorList>
            <person name="Ichikawa N."/>
            <person name="Kimura A."/>
            <person name="Kitahashi Y."/>
            <person name="Komaki H."/>
            <person name="Oguchi A."/>
        </authorList>
    </citation>
    <scope>NUCLEOTIDE SEQUENCE [LARGE SCALE GENOMIC DNA]</scope>
    <source>
        <strain evidence="9 10">NBRC 16266</strain>
    </source>
</reference>
<feature type="transmembrane region" description="Helical" evidence="7">
    <location>
        <begin position="133"/>
        <end position="151"/>
    </location>
</feature>
<dbReference type="PANTHER" id="PTHR30353">
    <property type="entry name" value="INNER MEMBRANE PROTEIN DEDA-RELATED"/>
    <property type="match status" value="1"/>
</dbReference>
<keyword evidence="10" id="KW-1185">Reference proteome</keyword>
<feature type="domain" description="VTT" evidence="8">
    <location>
        <begin position="30"/>
        <end position="153"/>
    </location>
</feature>
<evidence type="ECO:0000256" key="7">
    <source>
        <dbReference type="RuleBase" id="RU367016"/>
    </source>
</evidence>
<comment type="subcellular location">
    <subcellularLocation>
        <location evidence="1 7">Cell membrane</location>
        <topology evidence="1 7">Multi-pass membrane protein</topology>
    </subcellularLocation>
</comment>
<keyword evidence="5 7" id="KW-1133">Transmembrane helix</keyword>
<dbReference type="PANTHER" id="PTHR30353:SF0">
    <property type="entry name" value="TRANSMEMBRANE PROTEIN"/>
    <property type="match status" value="1"/>
</dbReference>
<feature type="transmembrane region" description="Helical" evidence="7">
    <location>
        <begin position="12"/>
        <end position="42"/>
    </location>
</feature>
<dbReference type="InterPro" id="IPR032818">
    <property type="entry name" value="DedA-like"/>
</dbReference>
<protein>
    <submittedName>
        <fullName evidence="9">Membrane protein</fullName>
    </submittedName>
</protein>
<evidence type="ECO:0000259" key="8">
    <source>
        <dbReference type="Pfam" id="PF09335"/>
    </source>
</evidence>
<accession>A0A5M3X154</accession>
<dbReference type="GO" id="GO:0005886">
    <property type="term" value="C:plasma membrane"/>
    <property type="evidence" value="ECO:0007669"/>
    <property type="project" value="UniProtKB-SubCell"/>
</dbReference>
<keyword evidence="4 7" id="KW-0812">Transmembrane</keyword>
<proteinExistence type="inferred from homology"/>
<keyword evidence="6 7" id="KW-0472">Membrane</keyword>
<sequence length="196" mass="20806">MMDIALPAAPLAIYLVVWVVAALDLFIPILPTGALMIAGGALTAQGELAPLFLIAAGTLGAWIGDLGGYRLGRRLARGFAHLAPRRTQPDRPAWHRHFARHTVLSLLAARCLPAGRTIAAVTAGRQRFPQRGYALAALLAETVWAVTTVTLGRLGGWFIPPTALLAVTLVGLAVTALTPVILRLHHPKPSSTIRES</sequence>
<dbReference type="InterPro" id="IPR032816">
    <property type="entry name" value="VTT_dom"/>
</dbReference>
<dbReference type="EMBL" id="BLAE01000034">
    <property type="protein sequence ID" value="GES12038.1"/>
    <property type="molecule type" value="Genomic_DNA"/>
</dbReference>
<evidence type="ECO:0000256" key="5">
    <source>
        <dbReference type="ARBA" id="ARBA00022989"/>
    </source>
</evidence>
<dbReference type="OrthoDB" id="162303at2"/>
<comment type="caution">
    <text evidence="9">The sequence shown here is derived from an EMBL/GenBank/DDBJ whole genome shotgun (WGS) entry which is preliminary data.</text>
</comment>
<feature type="transmembrane region" description="Helical" evidence="7">
    <location>
        <begin position="48"/>
        <end position="69"/>
    </location>
</feature>
<gene>
    <name evidence="9" type="ORF">Amac_056350</name>
</gene>
<dbReference type="Proteomes" id="UP000331127">
    <property type="component" value="Unassembled WGS sequence"/>
</dbReference>